<dbReference type="Gene3D" id="3.40.50.1820">
    <property type="entry name" value="alpha/beta hydrolase"/>
    <property type="match status" value="1"/>
</dbReference>
<dbReference type="InterPro" id="IPR010662">
    <property type="entry name" value="RBBP9/YdeN"/>
</dbReference>
<name>A0A7Y4NGA2_9BACT</name>
<dbReference type="PANTHER" id="PTHR15394:SF3">
    <property type="entry name" value="SERINE HYDROLASE RBBP9"/>
    <property type="match status" value="1"/>
</dbReference>
<dbReference type="GO" id="GO:0016787">
    <property type="term" value="F:hydrolase activity"/>
    <property type="evidence" value="ECO:0007669"/>
    <property type="project" value="InterPro"/>
</dbReference>
<reference evidence="1 2" key="1">
    <citation type="submission" date="2020-05" db="EMBL/GenBank/DDBJ databases">
        <authorList>
            <person name="Whitworth D."/>
        </authorList>
    </citation>
    <scope>NUCLEOTIDE SEQUENCE [LARGE SCALE GENOMIC DNA]</scope>
    <source>
        <strain evidence="1 2">CA046A</strain>
    </source>
</reference>
<sequence>MTRSLVMAPRWAGSPVTDFYPWLTAKLRTPPPLFDDVRTLDMPTPGAPTIDGWVSTLAAAVGPVPAPSTVFLGHSVGCQAVMRYLSTLPPGHTVEGAVLVAGWFEVDTPWDTLRPWLDTPMDFERIRAALRRCVVVLSDSDPFTSDFRRNARLFEERLGAEVRLVPGGRHFNNPQEPAVLAVLQECFGASPISTGRLEGAFAAAGSH</sequence>
<protein>
    <recommendedName>
        <fullName evidence="3">Serine hydrolase family protein</fullName>
    </recommendedName>
</protein>
<dbReference type="AlphaFoldDB" id="A0A7Y4NGA2"/>
<dbReference type="Pfam" id="PF06821">
    <property type="entry name" value="Ser_hydrolase"/>
    <property type="match status" value="1"/>
</dbReference>
<proteinExistence type="predicted"/>
<organism evidence="1 2">
    <name type="scientific">Corallococcus exercitus</name>
    <dbReference type="NCBI Taxonomy" id="2316736"/>
    <lineage>
        <taxon>Bacteria</taxon>
        <taxon>Pseudomonadati</taxon>
        <taxon>Myxococcota</taxon>
        <taxon>Myxococcia</taxon>
        <taxon>Myxococcales</taxon>
        <taxon>Cystobacterineae</taxon>
        <taxon>Myxococcaceae</taxon>
        <taxon>Corallococcus</taxon>
    </lineage>
</organism>
<dbReference type="InterPro" id="IPR029058">
    <property type="entry name" value="AB_hydrolase_fold"/>
</dbReference>
<gene>
    <name evidence="1" type="ORF">HNS30_27780</name>
</gene>
<dbReference type="PANTHER" id="PTHR15394">
    <property type="entry name" value="SERINE HYDROLASE RBBP9"/>
    <property type="match status" value="1"/>
</dbReference>
<dbReference type="SUPFAM" id="SSF53474">
    <property type="entry name" value="alpha/beta-Hydrolases"/>
    <property type="match status" value="1"/>
</dbReference>
<evidence type="ECO:0000313" key="1">
    <source>
        <dbReference type="EMBL" id="NOK12849.1"/>
    </source>
</evidence>
<comment type="caution">
    <text evidence="1">The sequence shown here is derived from an EMBL/GenBank/DDBJ whole genome shotgun (WGS) entry which is preliminary data.</text>
</comment>
<accession>A0A7Y4NGA2</accession>
<evidence type="ECO:0000313" key="2">
    <source>
        <dbReference type="Proteomes" id="UP000528460"/>
    </source>
</evidence>
<evidence type="ECO:0008006" key="3">
    <source>
        <dbReference type="Google" id="ProtNLM"/>
    </source>
</evidence>
<dbReference type="RefSeq" id="WP_171419898.1">
    <property type="nucleotide sequence ID" value="NZ_JABFJW010000267.1"/>
</dbReference>
<dbReference type="Proteomes" id="UP000528460">
    <property type="component" value="Unassembled WGS sequence"/>
</dbReference>
<dbReference type="EMBL" id="JABFJW010000267">
    <property type="protein sequence ID" value="NOK12849.1"/>
    <property type="molecule type" value="Genomic_DNA"/>
</dbReference>